<keyword evidence="3" id="KW-0732">Signal</keyword>
<evidence type="ECO:0000256" key="1">
    <source>
        <dbReference type="ARBA" id="ARBA00007257"/>
    </source>
</evidence>
<proteinExistence type="inferred from homology"/>
<name>A0ABV6P9I4_9MICC</name>
<feature type="transmembrane region" description="Helical" evidence="4">
    <location>
        <begin position="754"/>
        <end position="772"/>
    </location>
</feature>
<dbReference type="SUPFAM" id="SSF63829">
    <property type="entry name" value="Calcium-dependent phosphotriesterase"/>
    <property type="match status" value="1"/>
</dbReference>
<organism evidence="7 8">
    <name type="scientific">Micrococcoides hystricis</name>
    <dbReference type="NCBI Taxonomy" id="1572761"/>
    <lineage>
        <taxon>Bacteria</taxon>
        <taxon>Bacillati</taxon>
        <taxon>Actinomycetota</taxon>
        <taxon>Actinomycetes</taxon>
        <taxon>Micrococcales</taxon>
        <taxon>Micrococcaceae</taxon>
        <taxon>Micrococcoides</taxon>
    </lineage>
</organism>
<dbReference type="InterPro" id="IPR048834">
    <property type="entry name" value="SpaA_pre-album"/>
</dbReference>
<keyword evidence="2" id="KW-0964">Secreted</keyword>
<protein>
    <submittedName>
        <fullName evidence="7">SpaA isopeptide-forming pilin-related protein</fullName>
    </submittedName>
</protein>
<feature type="domain" description="SpaA-like prealbumin fold" evidence="5">
    <location>
        <begin position="412"/>
        <end position="508"/>
    </location>
</feature>
<evidence type="ECO:0000256" key="2">
    <source>
        <dbReference type="ARBA" id="ARBA00022525"/>
    </source>
</evidence>
<dbReference type="Proteomes" id="UP001589862">
    <property type="component" value="Unassembled WGS sequence"/>
</dbReference>
<evidence type="ECO:0000256" key="4">
    <source>
        <dbReference type="SAM" id="Phobius"/>
    </source>
</evidence>
<keyword evidence="4" id="KW-0812">Transmembrane</keyword>
<dbReference type="PANTHER" id="PTHR36108:SF13">
    <property type="entry name" value="COLOSSIN-B-RELATED"/>
    <property type="match status" value="1"/>
</dbReference>
<feature type="domain" description="SpaA-like prealbumin fold" evidence="5">
    <location>
        <begin position="315"/>
        <end position="406"/>
    </location>
</feature>
<dbReference type="PANTHER" id="PTHR36108">
    <property type="entry name" value="COLOSSIN-B-RELATED"/>
    <property type="match status" value="1"/>
</dbReference>
<evidence type="ECO:0000259" key="5">
    <source>
        <dbReference type="Pfam" id="PF17802"/>
    </source>
</evidence>
<feature type="domain" description="SpaA-like prealbumin fold" evidence="5">
    <location>
        <begin position="631"/>
        <end position="725"/>
    </location>
</feature>
<dbReference type="InterPro" id="IPR041033">
    <property type="entry name" value="SpaA_PFL_dom_1"/>
</dbReference>
<evidence type="ECO:0000259" key="6">
    <source>
        <dbReference type="Pfam" id="PF20674"/>
    </source>
</evidence>
<feature type="domain" description="SpaA-like prealbumin fold" evidence="6">
    <location>
        <begin position="194"/>
        <end position="306"/>
    </location>
</feature>
<dbReference type="InterPro" id="IPR013783">
    <property type="entry name" value="Ig-like_fold"/>
</dbReference>
<dbReference type="RefSeq" id="WP_377458458.1">
    <property type="nucleotide sequence ID" value="NZ_JBHLUB010000025.1"/>
</dbReference>
<keyword evidence="4" id="KW-1133">Transmembrane helix</keyword>
<dbReference type="NCBIfam" id="TIGR01167">
    <property type="entry name" value="LPXTG_anchor"/>
    <property type="match status" value="1"/>
</dbReference>
<evidence type="ECO:0000313" key="7">
    <source>
        <dbReference type="EMBL" id="MFC0581776.1"/>
    </source>
</evidence>
<evidence type="ECO:0000313" key="8">
    <source>
        <dbReference type="Proteomes" id="UP001589862"/>
    </source>
</evidence>
<comment type="similarity">
    <text evidence="1">Belongs to the serine-aspartate repeat-containing protein (SDr) family.</text>
</comment>
<comment type="caution">
    <text evidence="7">The sequence shown here is derived from an EMBL/GenBank/DDBJ whole genome shotgun (WGS) entry which is preliminary data.</text>
</comment>
<sequence length="786" mass="82259">MAAPIVAGAIDPTNGNFLFGTFVQSSSGGAARFELYRFDVENRTFRHLGDVSGLPNQNNSALNNGDMAFDSNGNLYIVRHNAISSSSGTGTVSIITVPKASLDAARTSPNPIQLDWTSSPPRSWQDPLPPSTTVQGAINGIAFASNGTIYVGKGRQIVAIDAQTAATVGAPITGNLFSGRNSSTDLASCGSPPTLTLRKSVTSRLNPEDQFQLRLKTNDGTVISTNTTAGTAQGLQEQMVGPVPVHGGGTFQFDELITTDAEYSGTWRCTGPGLDTSGTGEAGSVTIPATAQGGTANFVCTITNAPATGTPRAVKVDATNPTITLDGARFQLWKDVNGDGALQPGTDTRVGGELTTGANGVVQWPNTTVGKYLIQEVTPPNGYTLSSPAVSAVTVTKNAVIERRFQNPRIKGSITFSKVDADTQSLLSGSRWTLQGPGIGGPTVTIQDCTAEPCNGPDKNPAAGQFRINDLAWGEYVLTETHSPTGYDGLAEPVRFTIGQNNVVNASNTPTPIALGAQANTKKRGKISWRKVNDEQQPLAGSEWRLRGPGTDGPTVAVTDCTAAPCSGADKDPAAASFRVENLTWGNYVLEETKAPTGYTLNTTPRTITINRDNVADTIQVGDIVNERILGTVTWSKTDAADPGTPLGGSEWTLTGPGLPAAGKTITDCIAETAAACTGDDKDPAAGEFKLEALAWGDYQLTEATAPAGYLRDDTVHTFTISATNLNHAFADPFTNEQREGPALPLTGGVGTHIFLITGAAGITATLAIAYWRRRNNTRLEADATQ</sequence>
<gene>
    <name evidence="7" type="ORF">ACFFFR_05190</name>
</gene>
<dbReference type="Gene3D" id="2.60.40.10">
    <property type="entry name" value="Immunoglobulins"/>
    <property type="match status" value="4"/>
</dbReference>
<keyword evidence="8" id="KW-1185">Reference proteome</keyword>
<dbReference type="EMBL" id="JBHLUB010000025">
    <property type="protein sequence ID" value="MFC0581776.1"/>
    <property type="molecule type" value="Genomic_DNA"/>
</dbReference>
<keyword evidence="4" id="KW-0472">Membrane</keyword>
<dbReference type="Pfam" id="PF17802">
    <property type="entry name" value="SpaA"/>
    <property type="match status" value="4"/>
</dbReference>
<reference evidence="7 8" key="1">
    <citation type="submission" date="2024-09" db="EMBL/GenBank/DDBJ databases">
        <authorList>
            <person name="Sun Q."/>
            <person name="Mori K."/>
        </authorList>
    </citation>
    <scope>NUCLEOTIDE SEQUENCE [LARGE SCALE GENOMIC DNA]</scope>
    <source>
        <strain evidence="7 8">NCAIM B.02604</strain>
    </source>
</reference>
<dbReference type="Pfam" id="PF20674">
    <property type="entry name" value="SpaA_3"/>
    <property type="match status" value="1"/>
</dbReference>
<feature type="domain" description="SpaA-like prealbumin fold" evidence="5">
    <location>
        <begin position="525"/>
        <end position="621"/>
    </location>
</feature>
<evidence type="ECO:0000256" key="3">
    <source>
        <dbReference type="ARBA" id="ARBA00022729"/>
    </source>
</evidence>
<accession>A0ABV6P9I4</accession>